<gene>
    <name evidence="3" type="ORF">RGB73_22520</name>
</gene>
<proteinExistence type="predicted"/>
<evidence type="ECO:0000313" key="3">
    <source>
        <dbReference type="EMBL" id="WNC13448.1"/>
    </source>
</evidence>
<reference evidence="3 4" key="1">
    <citation type="submission" date="2023-09" db="EMBL/GenBank/DDBJ databases">
        <title>Complete Genome and Methylome dissection of Bacillus brevis NEB573 original source of BbsI restriction endonuclease.</title>
        <authorList>
            <person name="Fomenkov A."/>
            <person name="Roberts R.D."/>
        </authorList>
    </citation>
    <scope>NUCLEOTIDE SEQUENCE [LARGE SCALE GENOMIC DNA]</scope>
    <source>
        <strain evidence="3 4">NEB573</strain>
    </source>
</reference>
<dbReference type="Gene3D" id="3.30.300.30">
    <property type="match status" value="1"/>
</dbReference>
<feature type="domain" description="AMP-binding enzyme C-terminal" evidence="2">
    <location>
        <begin position="426"/>
        <end position="501"/>
    </location>
</feature>
<dbReference type="EMBL" id="CP134050">
    <property type="protein sequence ID" value="WNC13448.1"/>
    <property type="molecule type" value="Genomic_DNA"/>
</dbReference>
<keyword evidence="4" id="KW-1185">Reference proteome</keyword>
<dbReference type="Pfam" id="PF00501">
    <property type="entry name" value="AMP-binding"/>
    <property type="match status" value="1"/>
</dbReference>
<dbReference type="Proteomes" id="UP001256827">
    <property type="component" value="Chromosome"/>
</dbReference>
<sequence>MSTPSGNFGELTYEAMLLSPDKTAVISEGIELTYRQLDQRMNQAGQLFQRYGVRKGDRVAILFPNDIRYLEICFGLMRIGAVPLPLNIKLGNEALTYILRDSGAKVLVFHETMAEKAAELTDATALDHLFAASDTRSFPFAHSYDRLVAHMPVSLSIVPMASDDLCLLIYTSGSTGNPKGCMLTHGGQWWNADTNRKVIMLDRDDRALVAVPMYHKNAMINAVKPVLMAGASMVILPRFEPAEVAAAIHQHRCTYTTGVPAMYKMLLAHVKEEPRYDLSSLRFIICGSSEVPPELVSELRERLGVAILEAYGLTEGGPQVLVSPRWGIHKQGSAGLPLPDSEVRVVSTDGSNRVLPAGEVGELWVKNPGVAKGYWNLPQLSRERISEDGWLKTGDLVRLDEDGYGYIVGRKDDMMIIGGENAYPKEIENILLRHPEIEDVCVVAIAHEMKGKVPVAFVKTVRLSTLTEQSVKEYYIRNGPAYSHPRQVVFLDEMPLNGTGKINKAALVEMIAEERGDRHVSGS</sequence>
<dbReference type="InterPro" id="IPR020845">
    <property type="entry name" value="AMP-binding_CS"/>
</dbReference>
<evidence type="ECO:0000313" key="4">
    <source>
        <dbReference type="Proteomes" id="UP001256827"/>
    </source>
</evidence>
<feature type="domain" description="AMP-dependent synthetase/ligase" evidence="1">
    <location>
        <begin position="19"/>
        <end position="375"/>
    </location>
</feature>
<name>A0ABY9T027_BREBE</name>
<dbReference type="PANTHER" id="PTHR43767">
    <property type="entry name" value="LONG-CHAIN-FATTY-ACID--COA LIGASE"/>
    <property type="match status" value="1"/>
</dbReference>
<evidence type="ECO:0000259" key="2">
    <source>
        <dbReference type="Pfam" id="PF13193"/>
    </source>
</evidence>
<dbReference type="RefSeq" id="WP_310764955.1">
    <property type="nucleotide sequence ID" value="NZ_CP134050.1"/>
</dbReference>
<dbReference type="InterPro" id="IPR045851">
    <property type="entry name" value="AMP-bd_C_sf"/>
</dbReference>
<organism evidence="3 4">
    <name type="scientific">Brevibacillus brevis</name>
    <name type="common">Bacillus brevis</name>
    <dbReference type="NCBI Taxonomy" id="1393"/>
    <lineage>
        <taxon>Bacteria</taxon>
        <taxon>Bacillati</taxon>
        <taxon>Bacillota</taxon>
        <taxon>Bacilli</taxon>
        <taxon>Bacillales</taxon>
        <taxon>Paenibacillaceae</taxon>
        <taxon>Brevibacillus</taxon>
    </lineage>
</organism>
<dbReference type="InterPro" id="IPR025110">
    <property type="entry name" value="AMP-bd_C"/>
</dbReference>
<dbReference type="InterPro" id="IPR050237">
    <property type="entry name" value="ATP-dep_AMP-bd_enzyme"/>
</dbReference>
<accession>A0ABY9T027</accession>
<dbReference type="PROSITE" id="PS00455">
    <property type="entry name" value="AMP_BINDING"/>
    <property type="match status" value="1"/>
</dbReference>
<dbReference type="Pfam" id="PF13193">
    <property type="entry name" value="AMP-binding_C"/>
    <property type="match status" value="1"/>
</dbReference>
<dbReference type="SUPFAM" id="SSF56801">
    <property type="entry name" value="Acetyl-CoA synthetase-like"/>
    <property type="match status" value="1"/>
</dbReference>
<dbReference type="InterPro" id="IPR042099">
    <property type="entry name" value="ANL_N_sf"/>
</dbReference>
<evidence type="ECO:0000259" key="1">
    <source>
        <dbReference type="Pfam" id="PF00501"/>
    </source>
</evidence>
<dbReference type="PANTHER" id="PTHR43767:SF1">
    <property type="entry name" value="NONRIBOSOMAL PEPTIDE SYNTHASE PES1 (EUROFUNG)-RELATED"/>
    <property type="match status" value="1"/>
</dbReference>
<dbReference type="InterPro" id="IPR000873">
    <property type="entry name" value="AMP-dep_synth/lig_dom"/>
</dbReference>
<protein>
    <submittedName>
        <fullName evidence="3">Class I adenylate-forming enzyme family protein</fullName>
    </submittedName>
</protein>
<dbReference type="Gene3D" id="3.40.50.12780">
    <property type="entry name" value="N-terminal domain of ligase-like"/>
    <property type="match status" value="1"/>
</dbReference>